<reference evidence="1" key="1">
    <citation type="submission" date="2021-07" db="EMBL/GenBank/DDBJ databases">
        <authorList>
            <person name="Branca A.L. A."/>
        </authorList>
    </citation>
    <scope>NUCLEOTIDE SEQUENCE</scope>
</reference>
<sequence length="73" mass="8239">MDFLEGRTLFESVDSRTVKDYDDKTHLSYITSLLGPAPKEFVRHGKRTSMFYTAAGTLKKGDLVPSNFSFEST</sequence>
<name>A0A9W4HZW4_PENNA</name>
<accession>A0A9W4HZW4</accession>
<gene>
    <name evidence="1" type="ORF">PNAL_LOCUS7934</name>
</gene>
<evidence type="ECO:0000313" key="1">
    <source>
        <dbReference type="EMBL" id="CAG8216636.1"/>
    </source>
</evidence>
<protein>
    <submittedName>
        <fullName evidence="1">Uncharacterized protein</fullName>
    </submittedName>
</protein>
<dbReference type="OrthoDB" id="10064411at2759"/>
<dbReference type="AlphaFoldDB" id="A0A9W4HZW4"/>
<dbReference type="Proteomes" id="UP001153461">
    <property type="component" value="Unassembled WGS sequence"/>
</dbReference>
<evidence type="ECO:0000313" key="2">
    <source>
        <dbReference type="Proteomes" id="UP001153461"/>
    </source>
</evidence>
<comment type="caution">
    <text evidence="1">The sequence shown here is derived from an EMBL/GenBank/DDBJ whole genome shotgun (WGS) entry which is preliminary data.</text>
</comment>
<dbReference type="EMBL" id="CAJVNV010000499">
    <property type="protein sequence ID" value="CAG8216636.1"/>
    <property type="molecule type" value="Genomic_DNA"/>
</dbReference>
<organism evidence="1 2">
    <name type="scientific">Penicillium nalgiovense</name>
    <dbReference type="NCBI Taxonomy" id="60175"/>
    <lineage>
        <taxon>Eukaryota</taxon>
        <taxon>Fungi</taxon>
        <taxon>Dikarya</taxon>
        <taxon>Ascomycota</taxon>
        <taxon>Pezizomycotina</taxon>
        <taxon>Eurotiomycetes</taxon>
        <taxon>Eurotiomycetidae</taxon>
        <taxon>Eurotiales</taxon>
        <taxon>Aspergillaceae</taxon>
        <taxon>Penicillium</taxon>
    </lineage>
</organism>
<proteinExistence type="predicted"/>
<dbReference type="Gene3D" id="1.10.510.10">
    <property type="entry name" value="Transferase(Phosphotransferase) domain 1"/>
    <property type="match status" value="1"/>
</dbReference>